<keyword evidence="3" id="KW-1185">Reference proteome</keyword>
<evidence type="ECO:0000313" key="2">
    <source>
        <dbReference type="EMBL" id="NXB46440.1"/>
    </source>
</evidence>
<dbReference type="GO" id="GO:0045505">
    <property type="term" value="F:dynein intermediate chain binding"/>
    <property type="evidence" value="ECO:0007669"/>
    <property type="project" value="InterPro"/>
</dbReference>
<dbReference type="GO" id="GO:0007018">
    <property type="term" value="P:microtubule-based movement"/>
    <property type="evidence" value="ECO:0007669"/>
    <property type="project" value="InterPro"/>
</dbReference>
<organism evidence="2 3">
    <name type="scientific">Leucopsar rothschildi</name>
    <name type="common">Bali myna</name>
    <name type="synonym">Rothschild's mynah</name>
    <dbReference type="NCBI Taxonomy" id="127929"/>
    <lineage>
        <taxon>Eukaryota</taxon>
        <taxon>Metazoa</taxon>
        <taxon>Chordata</taxon>
        <taxon>Craniata</taxon>
        <taxon>Vertebrata</taxon>
        <taxon>Euteleostomi</taxon>
        <taxon>Archelosauria</taxon>
        <taxon>Archosauria</taxon>
        <taxon>Dinosauria</taxon>
        <taxon>Saurischia</taxon>
        <taxon>Theropoda</taxon>
        <taxon>Coelurosauria</taxon>
        <taxon>Aves</taxon>
        <taxon>Neognathae</taxon>
        <taxon>Neoaves</taxon>
        <taxon>Telluraves</taxon>
        <taxon>Australaves</taxon>
        <taxon>Passeriformes</taxon>
        <taxon>Sturnidae</taxon>
        <taxon>Leucopsar</taxon>
    </lineage>
</organism>
<dbReference type="Proteomes" id="UP000522331">
    <property type="component" value="Unassembled WGS sequence"/>
</dbReference>
<dbReference type="GO" id="GO:0051959">
    <property type="term" value="F:dynein light intermediate chain binding"/>
    <property type="evidence" value="ECO:0007669"/>
    <property type="project" value="InterPro"/>
</dbReference>
<feature type="non-terminal residue" evidence="2">
    <location>
        <position position="1"/>
    </location>
</feature>
<reference evidence="2 3" key="1">
    <citation type="submission" date="2019-09" db="EMBL/GenBank/DDBJ databases">
        <title>Bird 10,000 Genomes (B10K) Project - Family phase.</title>
        <authorList>
            <person name="Zhang G."/>
        </authorList>
    </citation>
    <scope>NUCLEOTIDE SEQUENCE [LARGE SCALE GENOMIC DNA]</scope>
    <source>
        <strain evidence="2">B10K-DU-002-02</strain>
        <tissue evidence="2">Muscle</tissue>
    </source>
</reference>
<feature type="domain" description="Dynein heavy chain tail" evidence="1">
    <location>
        <begin position="324"/>
        <end position="536"/>
    </location>
</feature>
<dbReference type="AlphaFoldDB" id="A0A7K8E6B9"/>
<dbReference type="InterPro" id="IPR013594">
    <property type="entry name" value="Dynein_heavy_tail"/>
</dbReference>
<evidence type="ECO:0000313" key="3">
    <source>
        <dbReference type="Proteomes" id="UP000522331"/>
    </source>
</evidence>
<dbReference type="EMBL" id="VZTC01003723">
    <property type="protein sequence ID" value="NXB46440.1"/>
    <property type="molecule type" value="Genomic_DNA"/>
</dbReference>
<accession>A0A7K8E6B9</accession>
<comment type="caution">
    <text evidence="2">The sequence shown here is derived from an EMBL/GenBank/DDBJ whole genome shotgun (WGS) entry which is preliminary data.</text>
</comment>
<dbReference type="PANTHER" id="PTHR22878:SF63">
    <property type="entry name" value="DYNEIN AXONEMAL HEAVY CHAIN 10"/>
    <property type="match status" value="1"/>
</dbReference>
<dbReference type="GO" id="GO:0030286">
    <property type="term" value="C:dynein complex"/>
    <property type="evidence" value="ECO:0007669"/>
    <property type="project" value="InterPro"/>
</dbReference>
<feature type="non-terminal residue" evidence="2">
    <location>
        <position position="869"/>
    </location>
</feature>
<feature type="domain" description="Dynein heavy chain tail" evidence="1">
    <location>
        <begin position="24"/>
        <end position="322"/>
    </location>
</feature>
<dbReference type="InterPro" id="IPR026983">
    <property type="entry name" value="DHC"/>
</dbReference>
<dbReference type="PANTHER" id="PTHR22878">
    <property type="entry name" value="DYNEIN HEAVY CHAIN 6, AXONEMAL-LIKE-RELATED"/>
    <property type="match status" value="1"/>
</dbReference>
<proteinExistence type="predicted"/>
<protein>
    <submittedName>
        <fullName evidence="2">DYH10 protein</fullName>
    </submittedName>
</protein>
<evidence type="ECO:0000259" key="1">
    <source>
        <dbReference type="Pfam" id="PF08385"/>
    </source>
</evidence>
<name>A0A7K8E6B9_LEURO</name>
<gene>
    <name evidence="2" type="primary">Dnah10</name>
    <name evidence="2" type="ORF">LEUROT_R07266</name>
</gene>
<sequence length="869" mass="100505">LKLEMPSVNLDREVSLLATVPGVVQSLKRCAMTWQKLISRVLEEQLKKVPQGNGPLAEIYLWREKNATLSALTAQIELPEVQKVLEILQKAESVFTGDLQIVLSDLRRHHMQAQDNAKFLSTLERHLKNLSTGTGVDVISSTIPSLLNALRLVWIMSRHYNRDECMVPFLERISWEISARVHRVVDLQTLFKQDIAAAKKKITEAQNTLEQWKKCYFTTCIQVEESGSKRYWKFDVKRLFEKTDYMVSICQDLYDIFQITEELHNMFIPELITVSENPKGVGELQREVNIIISPMEDLAFDPFSMESARDWAFVMEEFREDVTVEIVKQIFVENHKDPPLYKNHPPVAGAISWSRSLSRRITHTITRLQEEGELLASERGMEVKQMYLQVAKKMKEYEDEKYLLWRERTEHMLPLLLKENLLTVSSATEEPVTSRKSVCFTLNFSPEIQEIVIETKYMEQLGLPVPEMARYVALQEDKYLRYTNKLKAMLDCYHKLMEMMNEAETKLLDHYIQELWRMLKAGHKRLTWKSVGIGEFIVQCTQTIGKLELLVHQIHHISEGISSKLQSIESTNLFKFPCSKNGDKHPGAKEFFDYVKCEQTKVVEQLVRKYSAIPQLLIEVERRVANTNSGKSPKLASYYAYWENRIYQVLTQLIVKNLQAFNATVLANVPLLQIEAVLSVPEISLQPNASEIEKMTEQCIQDCVEVTKHFIRWMHGTCIECPAQHVKADEVITFNFYSDVSQSPLIIEQADLITQNVHKLLDSLSKCLNQWKKYDLLWKSDKGAVLDRLAAEKPACVIFDEHLQSYMKIVQEVTQQPLIKDEQFIRLQLAPLASAVQENAKSWMMSLGKLLNELAREELFNLQDEIQVG</sequence>
<dbReference type="Pfam" id="PF08385">
    <property type="entry name" value="DHC_N1"/>
    <property type="match status" value="2"/>
</dbReference>